<comment type="caution">
    <text evidence="1">The sequence shown here is derived from an EMBL/GenBank/DDBJ whole genome shotgun (WGS) entry which is preliminary data.</text>
</comment>
<name>A0AA39JMZ9_9AGAR</name>
<evidence type="ECO:0000313" key="1">
    <source>
        <dbReference type="EMBL" id="KAK0444309.1"/>
    </source>
</evidence>
<organism evidence="1 2">
    <name type="scientific">Armillaria borealis</name>
    <dbReference type="NCBI Taxonomy" id="47425"/>
    <lineage>
        <taxon>Eukaryota</taxon>
        <taxon>Fungi</taxon>
        <taxon>Dikarya</taxon>
        <taxon>Basidiomycota</taxon>
        <taxon>Agaricomycotina</taxon>
        <taxon>Agaricomycetes</taxon>
        <taxon>Agaricomycetidae</taxon>
        <taxon>Agaricales</taxon>
        <taxon>Marasmiineae</taxon>
        <taxon>Physalacriaceae</taxon>
        <taxon>Armillaria</taxon>
    </lineage>
</organism>
<gene>
    <name evidence="1" type="ORF">EV421DRAFT_1735137</name>
</gene>
<protein>
    <submittedName>
        <fullName evidence="1">Uncharacterized protein</fullName>
    </submittedName>
</protein>
<sequence>MTLADTRFEEAVRRRYFRTSIQTLNKAVKLFRSTSAAPDRSNIQLPTHLNELRNYSLYVLLIAVLFVSPRTWQKSGTVNALNANQSFLFLFPLYKFWIYDMVLLSEESINSLNAIPGAGEFLDPKLRTCVKTYLPLLLQPSSYNWGFGATDCCKILHVWTESTKVLVNVSIIVAMTLPFFLENNSFYR</sequence>
<dbReference type="AlphaFoldDB" id="A0AA39JMZ9"/>
<keyword evidence="2" id="KW-1185">Reference proteome</keyword>
<proteinExistence type="predicted"/>
<dbReference type="Proteomes" id="UP001175226">
    <property type="component" value="Unassembled WGS sequence"/>
</dbReference>
<reference evidence="1" key="1">
    <citation type="submission" date="2023-06" db="EMBL/GenBank/DDBJ databases">
        <authorList>
            <consortium name="Lawrence Berkeley National Laboratory"/>
            <person name="Ahrendt S."/>
            <person name="Sahu N."/>
            <person name="Indic B."/>
            <person name="Wong-Bajracharya J."/>
            <person name="Merenyi Z."/>
            <person name="Ke H.-M."/>
            <person name="Monk M."/>
            <person name="Kocsube S."/>
            <person name="Drula E."/>
            <person name="Lipzen A."/>
            <person name="Balint B."/>
            <person name="Henrissat B."/>
            <person name="Andreopoulos B."/>
            <person name="Martin F.M."/>
            <person name="Harder C.B."/>
            <person name="Rigling D."/>
            <person name="Ford K.L."/>
            <person name="Foster G.D."/>
            <person name="Pangilinan J."/>
            <person name="Papanicolaou A."/>
            <person name="Barry K."/>
            <person name="LaButti K."/>
            <person name="Viragh M."/>
            <person name="Koriabine M."/>
            <person name="Yan M."/>
            <person name="Riley R."/>
            <person name="Champramary S."/>
            <person name="Plett K.L."/>
            <person name="Tsai I.J."/>
            <person name="Slot J."/>
            <person name="Sipos G."/>
            <person name="Plett J."/>
            <person name="Nagy L.G."/>
            <person name="Grigoriev I.V."/>
        </authorList>
    </citation>
    <scope>NUCLEOTIDE SEQUENCE</scope>
    <source>
        <strain evidence="1">FPL87.14</strain>
    </source>
</reference>
<evidence type="ECO:0000313" key="2">
    <source>
        <dbReference type="Proteomes" id="UP001175226"/>
    </source>
</evidence>
<dbReference type="EMBL" id="JAUEPT010000019">
    <property type="protein sequence ID" value="KAK0444309.1"/>
    <property type="molecule type" value="Genomic_DNA"/>
</dbReference>
<accession>A0AA39JMZ9</accession>